<evidence type="ECO:0000256" key="1">
    <source>
        <dbReference type="SAM" id="MobiDB-lite"/>
    </source>
</evidence>
<evidence type="ECO:0000313" key="3">
    <source>
        <dbReference type="Proteomes" id="UP001548590"/>
    </source>
</evidence>
<comment type="caution">
    <text evidence="2">The sequence shown here is derived from an EMBL/GenBank/DDBJ whole genome shotgun (WGS) entry which is preliminary data.</text>
</comment>
<gene>
    <name evidence="2" type="ORF">ABVT11_10020</name>
</gene>
<dbReference type="EMBL" id="JBEWLZ010000004">
    <property type="protein sequence ID" value="MET1490164.1"/>
    <property type="molecule type" value="Genomic_DNA"/>
</dbReference>
<sequence>MPILARCVQISRSLLLAACLLLPGLLGGCAAVAVSLAGAGAGAGITHQVNGQASRTFSAPLTRVDDAARLASRKMQLEVSEVATIERGQVTKARVSGLEITMEMQPLSPTLTRVDVVARKNFFLVDGATAQEIVTQIERALDAIALQEQAEAASEASARNAAARASELAPAQSRKNNSKRKSAI</sequence>
<reference evidence="2 3" key="1">
    <citation type="submission" date="2024-07" db="EMBL/GenBank/DDBJ databases">
        <title>Uliginosibacterium paludis KCTC:42655.</title>
        <authorList>
            <person name="Kim M.K."/>
        </authorList>
    </citation>
    <scope>NUCLEOTIDE SEQUENCE [LARGE SCALE GENOMIC DNA]</scope>
    <source>
        <strain evidence="2 3">KCTC 42655</strain>
    </source>
</reference>
<name>A0ABV2CQH1_9RHOO</name>
<feature type="region of interest" description="Disordered" evidence="1">
    <location>
        <begin position="155"/>
        <end position="184"/>
    </location>
</feature>
<dbReference type="RefSeq" id="WP_345923703.1">
    <property type="nucleotide sequence ID" value="NZ_JBDIVF010000001.1"/>
</dbReference>
<proteinExistence type="predicted"/>
<dbReference type="PROSITE" id="PS51257">
    <property type="entry name" value="PROKAR_LIPOPROTEIN"/>
    <property type="match status" value="1"/>
</dbReference>
<dbReference type="InterPro" id="IPR021952">
    <property type="entry name" value="Flpp3-like"/>
</dbReference>
<accession>A0ABV2CQH1</accession>
<organism evidence="2 3">
    <name type="scientific">Uliginosibacterium paludis</name>
    <dbReference type="NCBI Taxonomy" id="1615952"/>
    <lineage>
        <taxon>Bacteria</taxon>
        <taxon>Pseudomonadati</taxon>
        <taxon>Pseudomonadota</taxon>
        <taxon>Betaproteobacteria</taxon>
        <taxon>Rhodocyclales</taxon>
        <taxon>Zoogloeaceae</taxon>
        <taxon>Uliginosibacterium</taxon>
    </lineage>
</organism>
<dbReference type="Proteomes" id="UP001548590">
    <property type="component" value="Unassembled WGS sequence"/>
</dbReference>
<keyword evidence="3" id="KW-1185">Reference proteome</keyword>
<feature type="compositionally biased region" description="Low complexity" evidence="1">
    <location>
        <begin position="155"/>
        <end position="173"/>
    </location>
</feature>
<evidence type="ECO:0000313" key="2">
    <source>
        <dbReference type="EMBL" id="MET1490164.1"/>
    </source>
</evidence>
<protein>
    <submittedName>
        <fullName evidence="2">DUF3568 family protein</fullName>
    </submittedName>
</protein>
<dbReference type="Pfam" id="PF12092">
    <property type="entry name" value="DUF3568"/>
    <property type="match status" value="1"/>
</dbReference>